<evidence type="ECO:0008006" key="5">
    <source>
        <dbReference type="Google" id="ProtNLM"/>
    </source>
</evidence>
<feature type="transmembrane region" description="Helical" evidence="2">
    <location>
        <begin position="87"/>
        <end position="105"/>
    </location>
</feature>
<name>A0A512P9N5_9CELL</name>
<keyword evidence="2" id="KW-0472">Membrane</keyword>
<organism evidence="3 4">
    <name type="scientific">Cellulomonas soli</name>
    <dbReference type="NCBI Taxonomy" id="931535"/>
    <lineage>
        <taxon>Bacteria</taxon>
        <taxon>Bacillati</taxon>
        <taxon>Actinomycetota</taxon>
        <taxon>Actinomycetes</taxon>
        <taxon>Micrococcales</taxon>
        <taxon>Cellulomonadaceae</taxon>
        <taxon>Cellulomonas</taxon>
    </lineage>
</organism>
<sequence>MSTEAPRPADGASDLPTAAGTHRSTGTGPGRALVAVYGVFALAACARAGYQVATKFDDAPVAYLLSAFAGLVYVLATFALATDRRRLAWAAVGTELVGVLAVGALSLLDAGDFPDETVWSAFGQGYGYVPLVLPFLGVWWLWRTGRTADGSPAPNR</sequence>
<evidence type="ECO:0000313" key="3">
    <source>
        <dbReference type="EMBL" id="GEP67917.1"/>
    </source>
</evidence>
<comment type="caution">
    <text evidence="3">The sequence shown here is derived from an EMBL/GenBank/DDBJ whole genome shotgun (WGS) entry which is preliminary data.</text>
</comment>
<keyword evidence="2" id="KW-0812">Transmembrane</keyword>
<keyword evidence="4" id="KW-1185">Reference proteome</keyword>
<dbReference type="EMBL" id="BKAL01000002">
    <property type="protein sequence ID" value="GEP67917.1"/>
    <property type="molecule type" value="Genomic_DNA"/>
</dbReference>
<accession>A0A512P9N5</accession>
<dbReference type="AlphaFoldDB" id="A0A512P9N5"/>
<evidence type="ECO:0000313" key="4">
    <source>
        <dbReference type="Proteomes" id="UP000321798"/>
    </source>
</evidence>
<dbReference type="Proteomes" id="UP000321798">
    <property type="component" value="Unassembled WGS sequence"/>
</dbReference>
<protein>
    <recommendedName>
        <fullName evidence="5">Integral membrane protein</fullName>
    </recommendedName>
</protein>
<gene>
    <name evidence="3" type="ORF">CSO01_06320</name>
</gene>
<feature type="transmembrane region" description="Helical" evidence="2">
    <location>
        <begin position="62"/>
        <end position="80"/>
    </location>
</feature>
<feature type="transmembrane region" description="Helical" evidence="2">
    <location>
        <begin position="32"/>
        <end position="50"/>
    </location>
</feature>
<feature type="transmembrane region" description="Helical" evidence="2">
    <location>
        <begin position="125"/>
        <end position="142"/>
    </location>
</feature>
<keyword evidence="2" id="KW-1133">Transmembrane helix</keyword>
<evidence type="ECO:0000256" key="2">
    <source>
        <dbReference type="SAM" id="Phobius"/>
    </source>
</evidence>
<reference evidence="3 4" key="1">
    <citation type="submission" date="2019-07" db="EMBL/GenBank/DDBJ databases">
        <title>Whole genome shotgun sequence of Cellulomonas soli NBRC 109434.</title>
        <authorList>
            <person name="Hosoyama A."/>
            <person name="Uohara A."/>
            <person name="Ohji S."/>
            <person name="Ichikawa N."/>
        </authorList>
    </citation>
    <scope>NUCLEOTIDE SEQUENCE [LARGE SCALE GENOMIC DNA]</scope>
    <source>
        <strain evidence="3 4">NBRC 109434</strain>
    </source>
</reference>
<dbReference type="RefSeq" id="WP_371863648.1">
    <property type="nucleotide sequence ID" value="NZ_BAABBJ010000015.1"/>
</dbReference>
<proteinExistence type="predicted"/>
<evidence type="ECO:0000256" key="1">
    <source>
        <dbReference type="SAM" id="MobiDB-lite"/>
    </source>
</evidence>
<feature type="region of interest" description="Disordered" evidence="1">
    <location>
        <begin position="1"/>
        <end position="26"/>
    </location>
</feature>